<evidence type="ECO:0000313" key="2">
    <source>
        <dbReference type="Proteomes" id="UP000541857"/>
    </source>
</evidence>
<evidence type="ECO:0000313" key="1">
    <source>
        <dbReference type="EMBL" id="MBA6152815.1"/>
    </source>
</evidence>
<dbReference type="Proteomes" id="UP000541857">
    <property type="component" value="Unassembled WGS sequence"/>
</dbReference>
<dbReference type="EMBL" id="JACGLT010000005">
    <property type="protein sequence ID" value="MBA6152815.1"/>
    <property type="molecule type" value="Genomic_DNA"/>
</dbReference>
<comment type="caution">
    <text evidence="1">The sequence shown here is derived from an EMBL/GenBank/DDBJ whole genome shotgun (WGS) entry which is preliminary data.</text>
</comment>
<protein>
    <submittedName>
        <fullName evidence="1">Uncharacterized protein</fullName>
    </submittedName>
</protein>
<keyword evidence="2" id="KW-1185">Reference proteome</keyword>
<proteinExistence type="predicted"/>
<sequence>MPKIKINTFGEGIEIRQLHLGSDTYQRWQAIATKKNRSIPDLILDPFFYYGLKDKKIKKLEDIEANLISGMLNTPKSQIEIWFDRRKVLKIPAHELFNELVLYPLFNLESKGSFLSEEVPKGIYVVQRTIGLLNSEQLEVDSPQLDIEDFTFKTAKFENLQFATEITYQDQYLNFIKNDTMVTYQTAFEVL</sequence>
<reference evidence="1 2" key="1">
    <citation type="submission" date="2020-07" db="EMBL/GenBank/DDBJ databases">
        <title>Bacterium isolated from marine sediment.</title>
        <authorList>
            <person name="Shang D."/>
        </authorList>
    </citation>
    <scope>NUCLEOTIDE SEQUENCE [LARGE SCALE GENOMIC DNA]</scope>
    <source>
        <strain evidence="1 2">F6074</strain>
    </source>
</reference>
<dbReference type="AlphaFoldDB" id="A0A7W2R488"/>
<gene>
    <name evidence="1" type="ORF">H3Z82_08780</name>
</gene>
<organism evidence="1 2">
    <name type="scientific">Gelidibacter maritimus</name>
    <dbReference type="NCBI Taxonomy" id="2761487"/>
    <lineage>
        <taxon>Bacteria</taxon>
        <taxon>Pseudomonadati</taxon>
        <taxon>Bacteroidota</taxon>
        <taxon>Flavobacteriia</taxon>
        <taxon>Flavobacteriales</taxon>
        <taxon>Flavobacteriaceae</taxon>
        <taxon>Gelidibacter</taxon>
    </lineage>
</organism>
<accession>A0A7W2R488</accession>
<name>A0A7W2R488_9FLAO</name>
<dbReference type="RefSeq" id="WP_182205037.1">
    <property type="nucleotide sequence ID" value="NZ_JACGLT010000005.1"/>
</dbReference>